<dbReference type="InterPro" id="IPR015797">
    <property type="entry name" value="NUDIX_hydrolase-like_dom_sf"/>
</dbReference>
<dbReference type="PRINTS" id="PR00502">
    <property type="entry name" value="NUDIXFAMILY"/>
</dbReference>
<dbReference type="InterPro" id="IPR000086">
    <property type="entry name" value="NUDIX_hydrolase_dom"/>
</dbReference>
<keyword evidence="3 4" id="KW-0378">Hydrolase</keyword>
<evidence type="ECO:0000256" key="3">
    <source>
        <dbReference type="ARBA" id="ARBA00022801"/>
    </source>
</evidence>
<comment type="cofactor">
    <cofactor evidence="1">
        <name>Mg(2+)</name>
        <dbReference type="ChEBI" id="CHEBI:18420"/>
    </cofactor>
</comment>
<dbReference type="InterPro" id="IPR020084">
    <property type="entry name" value="NUDIX_hydrolase_CS"/>
</dbReference>
<dbReference type="GO" id="GO:0016787">
    <property type="term" value="F:hydrolase activity"/>
    <property type="evidence" value="ECO:0007669"/>
    <property type="project" value="UniProtKB-KW"/>
</dbReference>
<sequence length="149" mass="16456">MDIRIAAYGVIIREGQILLAHWNEHGRSGWTLPGGGIEGEEHPHDAARREILEETGYHARIDRLLGIDRMMIDAARRHSDTAADLYALRVVYRATVTGGTLTNEVDGSSDEARWFPLDEVPELHRVSLVDVGLRLDAAEPPEGMLPPGS</sequence>
<dbReference type="AlphaFoldDB" id="A0A9W6CWA7"/>
<name>A0A9W6CWA7_9MICO</name>
<organism evidence="6 7">
    <name type="scientific">Agromyces rhizosphaerae</name>
    <dbReference type="NCBI Taxonomy" id="88374"/>
    <lineage>
        <taxon>Bacteria</taxon>
        <taxon>Bacillati</taxon>
        <taxon>Actinomycetota</taxon>
        <taxon>Actinomycetes</taxon>
        <taxon>Micrococcales</taxon>
        <taxon>Microbacteriaceae</taxon>
        <taxon>Agromyces</taxon>
    </lineage>
</organism>
<proteinExistence type="inferred from homology"/>
<keyword evidence="7" id="KW-1185">Reference proteome</keyword>
<accession>A0A9W6CWA7</accession>
<evidence type="ECO:0000256" key="1">
    <source>
        <dbReference type="ARBA" id="ARBA00001946"/>
    </source>
</evidence>
<comment type="caution">
    <text evidence="6">The sequence shown here is derived from an EMBL/GenBank/DDBJ whole genome shotgun (WGS) entry which is preliminary data.</text>
</comment>
<dbReference type="CDD" id="cd02883">
    <property type="entry name" value="NUDIX_Hydrolase"/>
    <property type="match status" value="1"/>
</dbReference>
<dbReference type="PANTHER" id="PTHR43046:SF14">
    <property type="entry name" value="MUTT_NUDIX FAMILY PROTEIN"/>
    <property type="match status" value="1"/>
</dbReference>
<dbReference type="PROSITE" id="PS51462">
    <property type="entry name" value="NUDIX"/>
    <property type="match status" value="1"/>
</dbReference>
<comment type="similarity">
    <text evidence="2 4">Belongs to the Nudix hydrolase family.</text>
</comment>
<dbReference type="SUPFAM" id="SSF55811">
    <property type="entry name" value="Nudix"/>
    <property type="match status" value="1"/>
</dbReference>
<dbReference type="RefSeq" id="WP_281883596.1">
    <property type="nucleotide sequence ID" value="NZ_BSDP01000001.1"/>
</dbReference>
<feature type="domain" description="Nudix hydrolase" evidence="5">
    <location>
        <begin position="2"/>
        <end position="139"/>
    </location>
</feature>
<dbReference type="PROSITE" id="PS00893">
    <property type="entry name" value="NUDIX_BOX"/>
    <property type="match status" value="1"/>
</dbReference>
<gene>
    <name evidence="6" type="ORF">ARHIZOSPH14_14730</name>
</gene>
<protein>
    <recommendedName>
        <fullName evidence="5">Nudix hydrolase domain-containing protein</fullName>
    </recommendedName>
</protein>
<dbReference type="InterPro" id="IPR020476">
    <property type="entry name" value="Nudix_hydrolase"/>
</dbReference>
<dbReference type="Pfam" id="PF00293">
    <property type="entry name" value="NUDIX"/>
    <property type="match status" value="1"/>
</dbReference>
<dbReference type="PANTHER" id="PTHR43046">
    <property type="entry name" value="GDP-MANNOSE MANNOSYL HYDROLASE"/>
    <property type="match status" value="1"/>
</dbReference>
<evidence type="ECO:0000259" key="5">
    <source>
        <dbReference type="PROSITE" id="PS51462"/>
    </source>
</evidence>
<reference evidence="6" key="1">
    <citation type="submission" date="2022-12" db="EMBL/GenBank/DDBJ databases">
        <title>Reference genome sequencing for broad-spectrum identification of bacterial and archaeal isolates by mass spectrometry.</title>
        <authorList>
            <person name="Sekiguchi Y."/>
            <person name="Tourlousse D.M."/>
        </authorList>
    </citation>
    <scope>NUCLEOTIDE SEQUENCE</scope>
    <source>
        <strain evidence="6">14</strain>
    </source>
</reference>
<evidence type="ECO:0000313" key="6">
    <source>
        <dbReference type="EMBL" id="GLI27231.1"/>
    </source>
</evidence>
<evidence type="ECO:0000256" key="4">
    <source>
        <dbReference type="RuleBase" id="RU003476"/>
    </source>
</evidence>
<evidence type="ECO:0000256" key="2">
    <source>
        <dbReference type="ARBA" id="ARBA00005582"/>
    </source>
</evidence>
<dbReference type="Gene3D" id="3.90.79.10">
    <property type="entry name" value="Nucleoside Triphosphate Pyrophosphohydrolase"/>
    <property type="match status" value="1"/>
</dbReference>
<dbReference type="EMBL" id="BSDP01000001">
    <property type="protein sequence ID" value="GLI27231.1"/>
    <property type="molecule type" value="Genomic_DNA"/>
</dbReference>
<evidence type="ECO:0000313" key="7">
    <source>
        <dbReference type="Proteomes" id="UP001144396"/>
    </source>
</evidence>
<dbReference type="Proteomes" id="UP001144396">
    <property type="component" value="Unassembled WGS sequence"/>
</dbReference>